<evidence type="ECO:0000313" key="1">
    <source>
        <dbReference type="EMBL" id="MCC2149898.1"/>
    </source>
</evidence>
<gene>
    <name evidence="1" type="ORF">LKD42_11650</name>
</gene>
<comment type="caution">
    <text evidence="1">The sequence shown here is derived from an EMBL/GenBank/DDBJ whole genome shotgun (WGS) entry which is preliminary data.</text>
</comment>
<accession>A0ABS8EYM9</accession>
<dbReference type="Pfam" id="PF09719">
    <property type="entry name" value="C_GCAxxG_C_C"/>
    <property type="match status" value="1"/>
</dbReference>
<sequence length="140" mass="14666">MSSRVEKALENHGKGYNCCQAVACAYADLVGVDENLIFAAGEGFGAGMGGMQCTCGAVSGACMVTGLLKSSRNTKEPVTKGATYRVSREIVQKFGEKNGSVVCKDLKGIGTGKVLRSCDGCIKDAAQILEQVMDIKTTEE</sequence>
<organism evidence="1 2">
    <name type="scientific">Hominisplanchenecus faecis</name>
    <dbReference type="NCBI Taxonomy" id="2885351"/>
    <lineage>
        <taxon>Bacteria</taxon>
        <taxon>Bacillati</taxon>
        <taxon>Bacillota</taxon>
        <taxon>Clostridia</taxon>
        <taxon>Lachnospirales</taxon>
        <taxon>Lachnospiraceae</taxon>
        <taxon>Hominisplanchenecus</taxon>
    </lineage>
</organism>
<name>A0ABS8EYM9_9FIRM</name>
<dbReference type="InterPro" id="IPR010181">
    <property type="entry name" value="CGCAxxGCC_motif"/>
</dbReference>
<proteinExistence type="predicted"/>
<keyword evidence="2" id="KW-1185">Reference proteome</keyword>
<dbReference type="Proteomes" id="UP001299235">
    <property type="component" value="Unassembled WGS sequence"/>
</dbReference>
<dbReference type="EMBL" id="JAJEQE010000046">
    <property type="protein sequence ID" value="MCC2149898.1"/>
    <property type="molecule type" value="Genomic_DNA"/>
</dbReference>
<dbReference type="RefSeq" id="WP_215658900.1">
    <property type="nucleotide sequence ID" value="NZ_JAJEQE010000046.1"/>
</dbReference>
<reference evidence="1 2" key="1">
    <citation type="submission" date="2021-10" db="EMBL/GenBank/DDBJ databases">
        <title>Anaerobic single-cell dispensing facilitates the cultivation of human gut bacteria.</title>
        <authorList>
            <person name="Afrizal A."/>
        </authorList>
    </citation>
    <scope>NUCLEOTIDE SEQUENCE [LARGE SCALE GENOMIC DNA]</scope>
    <source>
        <strain evidence="1 2">CLA-AA-H246</strain>
    </source>
</reference>
<protein>
    <submittedName>
        <fullName evidence="1">C-GCAxxG-C-C family protein</fullName>
    </submittedName>
</protein>
<evidence type="ECO:0000313" key="2">
    <source>
        <dbReference type="Proteomes" id="UP001299235"/>
    </source>
</evidence>
<dbReference type="NCBIfam" id="TIGR01909">
    <property type="entry name" value="C_GCAxxG_C_C"/>
    <property type="match status" value="1"/>
</dbReference>